<gene>
    <name evidence="1" type="ORF">HUV48_05270</name>
</gene>
<sequence length="69" mass="7328">MMDDDLPRPKGDAASLLAAEDLAPYSQDELADRIALLEAEIARVRKHRDAAASHRSAADALFGKPGQAG</sequence>
<dbReference type="InterPro" id="IPR009579">
    <property type="entry name" value="DUF1192"/>
</dbReference>
<dbReference type="EMBL" id="JABWGV010000002">
    <property type="protein sequence ID" value="NVD44425.1"/>
    <property type="molecule type" value="Genomic_DNA"/>
</dbReference>
<dbReference type="Proteomes" id="UP000561438">
    <property type="component" value="Unassembled WGS sequence"/>
</dbReference>
<evidence type="ECO:0000313" key="2">
    <source>
        <dbReference type="Proteomes" id="UP000561438"/>
    </source>
</evidence>
<reference evidence="1 2" key="1">
    <citation type="submission" date="2020-06" db="EMBL/GenBank/DDBJ databases">
        <title>Altererythrobacter sp. HHU K3-1.</title>
        <authorList>
            <person name="Zhang D."/>
            <person name="Xue H."/>
        </authorList>
    </citation>
    <scope>NUCLEOTIDE SEQUENCE [LARGE SCALE GENOMIC DNA]</scope>
    <source>
        <strain evidence="1 2">HHU K3-1</strain>
    </source>
</reference>
<comment type="caution">
    <text evidence="1">The sequence shown here is derived from an EMBL/GenBank/DDBJ whole genome shotgun (WGS) entry which is preliminary data.</text>
</comment>
<organism evidence="1 2">
    <name type="scientific">Qipengyuania atrilutea</name>
    <dbReference type="NCBI Taxonomy" id="2744473"/>
    <lineage>
        <taxon>Bacteria</taxon>
        <taxon>Pseudomonadati</taxon>
        <taxon>Pseudomonadota</taxon>
        <taxon>Alphaproteobacteria</taxon>
        <taxon>Sphingomonadales</taxon>
        <taxon>Erythrobacteraceae</taxon>
        <taxon>Qipengyuania</taxon>
    </lineage>
</organism>
<dbReference type="Pfam" id="PF06698">
    <property type="entry name" value="DUF1192"/>
    <property type="match status" value="1"/>
</dbReference>
<keyword evidence="2" id="KW-1185">Reference proteome</keyword>
<dbReference type="AlphaFoldDB" id="A0A850H5M6"/>
<evidence type="ECO:0000313" key="1">
    <source>
        <dbReference type="EMBL" id="NVD44425.1"/>
    </source>
</evidence>
<protein>
    <submittedName>
        <fullName evidence="1">DUF1192 domain-containing protein</fullName>
    </submittedName>
</protein>
<proteinExistence type="predicted"/>
<accession>A0A850H5M6</accession>
<name>A0A850H5M6_9SPHN</name>